<protein>
    <submittedName>
        <fullName evidence="1">Uncharacterized protein</fullName>
    </submittedName>
</protein>
<name>A0A1D1W461_RAMVA</name>
<proteinExistence type="predicted"/>
<comment type="caution">
    <text evidence="1">The sequence shown here is derived from an EMBL/GenBank/DDBJ whole genome shotgun (WGS) entry which is preliminary data.</text>
</comment>
<evidence type="ECO:0000313" key="2">
    <source>
        <dbReference type="Proteomes" id="UP000186922"/>
    </source>
</evidence>
<reference evidence="1 2" key="1">
    <citation type="journal article" date="2016" name="Nat. Commun.">
        <title>Extremotolerant tardigrade genome and improved radiotolerance of human cultured cells by tardigrade-unique protein.</title>
        <authorList>
            <person name="Hashimoto T."/>
            <person name="Horikawa D.D."/>
            <person name="Saito Y."/>
            <person name="Kuwahara H."/>
            <person name="Kozuka-Hata H."/>
            <person name="Shin-I T."/>
            <person name="Minakuchi Y."/>
            <person name="Ohishi K."/>
            <person name="Motoyama A."/>
            <person name="Aizu T."/>
            <person name="Enomoto A."/>
            <person name="Kondo K."/>
            <person name="Tanaka S."/>
            <person name="Hara Y."/>
            <person name="Koshikawa S."/>
            <person name="Sagara H."/>
            <person name="Miura T."/>
            <person name="Yokobori S."/>
            <person name="Miyagawa K."/>
            <person name="Suzuki Y."/>
            <person name="Kubo T."/>
            <person name="Oyama M."/>
            <person name="Kohara Y."/>
            <person name="Fujiyama A."/>
            <person name="Arakawa K."/>
            <person name="Katayama T."/>
            <person name="Toyoda A."/>
            <person name="Kunieda T."/>
        </authorList>
    </citation>
    <scope>NUCLEOTIDE SEQUENCE [LARGE SCALE GENOMIC DNA]</scope>
    <source>
        <strain evidence="1 2">YOKOZUNA-1</strain>
    </source>
</reference>
<accession>A0A1D1W461</accession>
<sequence length="59" mass="6787">MGIEMVGGSHSACWNPDKWMSAVVYEIKDILSLMQRNLSSFRFQWIARNVRSSNGLVRL</sequence>
<organism evidence="1 2">
    <name type="scientific">Ramazzottius varieornatus</name>
    <name type="common">Water bear</name>
    <name type="synonym">Tardigrade</name>
    <dbReference type="NCBI Taxonomy" id="947166"/>
    <lineage>
        <taxon>Eukaryota</taxon>
        <taxon>Metazoa</taxon>
        <taxon>Ecdysozoa</taxon>
        <taxon>Tardigrada</taxon>
        <taxon>Eutardigrada</taxon>
        <taxon>Parachela</taxon>
        <taxon>Hypsibioidea</taxon>
        <taxon>Ramazzottiidae</taxon>
        <taxon>Ramazzottius</taxon>
    </lineage>
</organism>
<keyword evidence="2" id="KW-1185">Reference proteome</keyword>
<dbReference type="EMBL" id="BDGG01000012">
    <property type="protein sequence ID" value="GAV05759.1"/>
    <property type="molecule type" value="Genomic_DNA"/>
</dbReference>
<dbReference type="AlphaFoldDB" id="A0A1D1W461"/>
<gene>
    <name evidence="1" type="primary">RvY_15839-1</name>
    <name evidence="1" type="synonym">RvY_15839.1</name>
    <name evidence="1" type="ORF">RvY_15839</name>
</gene>
<evidence type="ECO:0000313" key="1">
    <source>
        <dbReference type="EMBL" id="GAV05759.1"/>
    </source>
</evidence>
<dbReference type="Proteomes" id="UP000186922">
    <property type="component" value="Unassembled WGS sequence"/>
</dbReference>